<keyword evidence="1" id="KW-0732">Signal</keyword>
<sequence length="686" mass="74975">MRRTGPPLFLSALLTAVLLWSCRGTTPPPASTGETLRFESTEANVHDYFLRRGPVATHLLTTSGEAPRVVWGFPAENTGIGIWFYPPARPATLSVEGGLQPVEFDNGMRGVTAEIHSDASLLRIKKAVLGNVRTVRDYFYGATLAPEFDHTLRTVGTSLWMDLNCLDGEHHVQLRIEMLEGTTGGVEGSTIVFHGGKEGRIRLRTTALTDYTPLTPIPIGELVTAEAANNARALNALAFLAYKEKLLAGSWRFLTYFGRDTLLSLRMLMPVLQPTVMEAGLGGVLDRVNAEGVVAHEEALGDYAWYTRVQRKEPPPPPPQDMFSPWLDYKMIDGDFLLPAVLADYHATPEGQSRMAAFLARTTPSGERYQDVLRRNIEHVVALATPFVTTPTATHLIAIQHETVGNWRDSGEGLGRGIYPYDVNVSLVPAALRGAARLYASGLLGAEPTRVTPLEAMAQVWETQAPPLFEVRIPLEDARGRVEAYARSLGLDPQPALEALGPSEVTLSGVALRSDGTPVPIMNSDDGFVMLFNTPSAAFLQQAAMRLLRPFPAGLRTDAGIVVANAVFATPEEQARFTRGDYHGAVVWSWQQAMLAAGLERQLKRTDLDEPTRAALRSAQMALWRVIQENAQQSTGELWSWKAEGGRAVYDSFAAAATAENRFVDESNAIQLWSTVYLAVKPPPSP</sequence>
<feature type="signal peptide" evidence="1">
    <location>
        <begin position="1"/>
        <end position="21"/>
    </location>
</feature>
<dbReference type="KEGG" id="mbd:MEBOL_004966"/>
<proteinExistence type="predicted"/>
<evidence type="ECO:0000313" key="3">
    <source>
        <dbReference type="Proteomes" id="UP000217289"/>
    </source>
</evidence>
<evidence type="ECO:0008006" key="4">
    <source>
        <dbReference type="Google" id="ProtNLM"/>
    </source>
</evidence>
<gene>
    <name evidence="2" type="ORF">MEBOL_004966</name>
</gene>
<dbReference type="AlphaFoldDB" id="A0A250IJW0"/>
<name>A0A250IJW0_9BACT</name>
<accession>A0A250IJW0</accession>
<protein>
    <recommendedName>
        <fullName evidence="4">Lipoprotein</fullName>
    </recommendedName>
</protein>
<organism evidence="2 3">
    <name type="scientific">Melittangium boletus DSM 14713</name>
    <dbReference type="NCBI Taxonomy" id="1294270"/>
    <lineage>
        <taxon>Bacteria</taxon>
        <taxon>Pseudomonadati</taxon>
        <taxon>Myxococcota</taxon>
        <taxon>Myxococcia</taxon>
        <taxon>Myxococcales</taxon>
        <taxon>Cystobacterineae</taxon>
        <taxon>Archangiaceae</taxon>
        <taxon>Melittangium</taxon>
    </lineage>
</organism>
<feature type="chain" id="PRO_5013304267" description="Lipoprotein" evidence="1">
    <location>
        <begin position="22"/>
        <end position="686"/>
    </location>
</feature>
<keyword evidence="3" id="KW-1185">Reference proteome</keyword>
<dbReference type="SUPFAM" id="SSF48208">
    <property type="entry name" value="Six-hairpin glycosidases"/>
    <property type="match status" value="1"/>
</dbReference>
<dbReference type="RefSeq" id="WP_095979822.1">
    <property type="nucleotide sequence ID" value="NZ_CP022163.1"/>
</dbReference>
<dbReference type="EMBL" id="CP022163">
    <property type="protein sequence ID" value="ATB31503.1"/>
    <property type="molecule type" value="Genomic_DNA"/>
</dbReference>
<dbReference type="Proteomes" id="UP000217289">
    <property type="component" value="Chromosome"/>
</dbReference>
<reference evidence="2 3" key="1">
    <citation type="submission" date="2017-06" db="EMBL/GenBank/DDBJ databases">
        <authorList>
            <person name="Kim H.J."/>
            <person name="Triplett B.A."/>
        </authorList>
    </citation>
    <scope>NUCLEOTIDE SEQUENCE [LARGE SCALE GENOMIC DNA]</scope>
    <source>
        <strain evidence="2 3">DSM 14713</strain>
    </source>
</reference>
<dbReference type="OrthoDB" id="4494749at2"/>
<evidence type="ECO:0000313" key="2">
    <source>
        <dbReference type="EMBL" id="ATB31503.1"/>
    </source>
</evidence>
<evidence type="ECO:0000256" key="1">
    <source>
        <dbReference type="SAM" id="SignalP"/>
    </source>
</evidence>
<dbReference type="GO" id="GO:0005975">
    <property type="term" value="P:carbohydrate metabolic process"/>
    <property type="evidence" value="ECO:0007669"/>
    <property type="project" value="InterPro"/>
</dbReference>
<dbReference type="InterPro" id="IPR008928">
    <property type="entry name" value="6-hairpin_glycosidase_sf"/>
</dbReference>